<evidence type="ECO:0000313" key="3">
    <source>
        <dbReference type="EMBL" id="WTT20258.1"/>
    </source>
</evidence>
<protein>
    <submittedName>
        <fullName evidence="3">ATP-binding protein</fullName>
    </submittedName>
</protein>
<evidence type="ECO:0000256" key="1">
    <source>
        <dbReference type="SAM" id="Coils"/>
    </source>
</evidence>
<dbReference type="GO" id="GO:0005524">
    <property type="term" value="F:ATP binding"/>
    <property type="evidence" value="ECO:0007669"/>
    <property type="project" value="UniProtKB-KW"/>
</dbReference>
<accession>A0AAU2A7P0</accession>
<sequence length="784" mass="86497">MSSPDSLYRQYPPHPLAAPKADTGHTRSAIVTPTSGHTWHRNPFPLSPVVRLGPMSDLGDARVRAADSGNAHIDTPLIEDVESLVDDYFAPPAAGGRRGRAIALVGEFGLGKSHALRRSYQTIRARHPETATWIVDEPAQDMGRLYRDRLRGPGDTEQGKRAFEELVRDYYAYVTAGWVGGEDDDPRRGTLREIATGLRDRVLDPDKVVSALRYDPEVIHADLRGTLGEVTEHRRFSSALALLLEPPFNRMVWNWLNGAEPAEPLRERGITEAIGPSEGRPDNAAGIDRVFDALTVQGFLHGRVGRPYVLLLDSLEKVLDWPDDSRRAFIDAFERLINIYTSHGGLLVFCSSPDGLRALRQSVHERVVQLWPTGLDQDRTGELVARYLASGEEGDDDSGEGAPASTGPFDDEALRLLHELTEGVPREVLKTCREAWQLSEDRDGVVSRVPGATVLRAVRALHERVSYQRVSGDVHDALDLGQWRIASRDPVPARLARSAGGREEVLYWLSPAPNAYIAVIYARSLLLADDVERIVTQVNGLRSAVRPGRFEALLVVNGLVSHAMQDRIGRSIGSRPLVYRQGRFPQSVHEALLQLERRLVEEGREEDLAELGERMRRNLEQQTAHLDEMRRNLAAMTLEAAARPALPAVTGGRAAPEPEPPEELPGTVWRRFRDALAMLESVTRRAAAGSAELRVLGCATLVRALTEEFRGAVAAWARGATPGVPTEVQLRELRRICREYENAVEVLPVHLLGGAEHPNPLTPARTVEVLAEEVWGTLSAPGVS</sequence>
<dbReference type="AlphaFoldDB" id="A0AAU2A7P0"/>
<dbReference type="EMBL" id="CP108222">
    <property type="protein sequence ID" value="WTT20258.1"/>
    <property type="molecule type" value="Genomic_DNA"/>
</dbReference>
<keyword evidence="3" id="KW-0067">ATP-binding</keyword>
<feature type="region of interest" description="Disordered" evidence="2">
    <location>
        <begin position="1"/>
        <end position="36"/>
    </location>
</feature>
<reference evidence="3" key="1">
    <citation type="submission" date="2022-10" db="EMBL/GenBank/DDBJ databases">
        <title>The complete genomes of actinobacterial strains from the NBC collection.</title>
        <authorList>
            <person name="Joergensen T.S."/>
            <person name="Alvarez Arevalo M."/>
            <person name="Sterndorff E.B."/>
            <person name="Faurdal D."/>
            <person name="Vuksanovic O."/>
            <person name="Mourched A.-S."/>
            <person name="Charusanti P."/>
            <person name="Shaw S."/>
            <person name="Blin K."/>
            <person name="Weber T."/>
        </authorList>
    </citation>
    <scope>NUCLEOTIDE SEQUENCE</scope>
    <source>
        <strain evidence="3">NBC_00093</strain>
    </source>
</reference>
<dbReference type="InterPro" id="IPR027417">
    <property type="entry name" value="P-loop_NTPase"/>
</dbReference>
<dbReference type="SUPFAM" id="SSF52540">
    <property type="entry name" value="P-loop containing nucleoside triphosphate hydrolases"/>
    <property type="match status" value="1"/>
</dbReference>
<keyword evidence="1" id="KW-0175">Coiled coil</keyword>
<name>A0AAU2A7P0_9ACTN</name>
<evidence type="ECO:0000256" key="2">
    <source>
        <dbReference type="SAM" id="MobiDB-lite"/>
    </source>
</evidence>
<keyword evidence="3" id="KW-0547">Nucleotide-binding</keyword>
<feature type="coiled-coil region" evidence="1">
    <location>
        <begin position="612"/>
        <end position="639"/>
    </location>
</feature>
<organism evidence="3">
    <name type="scientific">Streptomyces sp. NBC_00093</name>
    <dbReference type="NCBI Taxonomy" id="2975649"/>
    <lineage>
        <taxon>Bacteria</taxon>
        <taxon>Bacillati</taxon>
        <taxon>Actinomycetota</taxon>
        <taxon>Actinomycetes</taxon>
        <taxon>Kitasatosporales</taxon>
        <taxon>Streptomycetaceae</taxon>
        <taxon>Streptomyces</taxon>
    </lineage>
</organism>
<proteinExistence type="predicted"/>
<gene>
    <name evidence="3" type="ORF">OHA22_34385</name>
</gene>